<feature type="transmembrane region" description="Helical" evidence="1">
    <location>
        <begin position="46"/>
        <end position="68"/>
    </location>
</feature>
<dbReference type="InterPro" id="IPR004843">
    <property type="entry name" value="Calcineurin-like_PHP"/>
</dbReference>
<sequence>MTSCCRQFCSVIGSTLANLILVLLLCYPFGRSLSFLMYKQLHKNPYLWFVPGAVSLVLAILGISSHYLTSFFQYSVTRVLFSIGIDFFFISLKIAIPVMIEEVVFLFCKAARPYQPLSSALVLSFGLFWFIVGHIQGSFRRVKKIDVLNNRIPQSLRVVQLSDIHIGSMRFTELRKIVNQTNQLNPDIICITGDLVDSVSIVNSELPDPITGQLRPHCGFAPLADLRATYGVFFVTGNHDVESGRDGLLSILSHFPNITVLSNEIHTISIPIDTQHVQRLPTPLPEPEEMDSPPSSPTPAPINFPVRIIGIEDGSDSEFREWVSDIEKELPKDESVHPFTIVLHHRPHTFSWKPSIKRLFGDMMLCGHTHAGQAWPVYPFILLAHVPAFGMLQKARIVPKESKSNLAAHSETMFNKRMVTVTPHEPLDVCTPPFIYVNPGTCTWASKLRTISLNEISCFDVRASR</sequence>
<feature type="transmembrane region" description="Helical" evidence="1">
    <location>
        <begin position="7"/>
        <end position="30"/>
    </location>
</feature>
<evidence type="ECO:0000259" key="2">
    <source>
        <dbReference type="Pfam" id="PF00149"/>
    </source>
</evidence>
<keyword evidence="1" id="KW-0812">Transmembrane</keyword>
<dbReference type="PANTHER" id="PTHR31302">
    <property type="entry name" value="TRANSMEMBRANE PROTEIN WITH METALLOPHOSPHOESTERASE DOMAIN-RELATED"/>
    <property type="match status" value="1"/>
</dbReference>
<proteinExistence type="predicted"/>
<protein>
    <submittedName>
        <fullName evidence="3">Ser/Thr phosphatase family protein</fullName>
    </submittedName>
</protein>
<dbReference type="SUPFAM" id="SSF56300">
    <property type="entry name" value="Metallo-dependent phosphatases"/>
    <property type="match status" value="1"/>
</dbReference>
<dbReference type="InterPro" id="IPR029052">
    <property type="entry name" value="Metallo-depent_PP-like"/>
</dbReference>
<dbReference type="InterPro" id="IPR051158">
    <property type="entry name" value="Metallophosphoesterase_sf"/>
</dbReference>
<name>A0ABQ9WZD4_9EUKA</name>
<dbReference type="PANTHER" id="PTHR31302:SF0">
    <property type="entry name" value="TRANSMEMBRANE PROTEIN WITH METALLOPHOSPHOESTERASE DOMAIN"/>
    <property type="match status" value="1"/>
</dbReference>
<evidence type="ECO:0000313" key="4">
    <source>
        <dbReference type="Proteomes" id="UP001281761"/>
    </source>
</evidence>
<reference evidence="3 4" key="1">
    <citation type="journal article" date="2022" name="bioRxiv">
        <title>Genomics of Preaxostyla Flagellates Illuminates Evolutionary Transitions and the Path Towards Mitochondrial Loss.</title>
        <authorList>
            <person name="Novak L.V.F."/>
            <person name="Treitli S.C."/>
            <person name="Pyrih J."/>
            <person name="Halakuc P."/>
            <person name="Pipaliya S.V."/>
            <person name="Vacek V."/>
            <person name="Brzon O."/>
            <person name="Soukal P."/>
            <person name="Eme L."/>
            <person name="Dacks J.B."/>
            <person name="Karnkowska A."/>
            <person name="Elias M."/>
            <person name="Hampl V."/>
        </authorList>
    </citation>
    <scope>NUCLEOTIDE SEQUENCE [LARGE SCALE GENOMIC DNA]</scope>
    <source>
        <strain evidence="3">NAU3</strain>
        <tissue evidence="3">Gut</tissue>
    </source>
</reference>
<evidence type="ECO:0000313" key="3">
    <source>
        <dbReference type="EMBL" id="KAK2943766.1"/>
    </source>
</evidence>
<organism evidence="3 4">
    <name type="scientific">Blattamonas nauphoetae</name>
    <dbReference type="NCBI Taxonomy" id="2049346"/>
    <lineage>
        <taxon>Eukaryota</taxon>
        <taxon>Metamonada</taxon>
        <taxon>Preaxostyla</taxon>
        <taxon>Oxymonadida</taxon>
        <taxon>Blattamonas</taxon>
    </lineage>
</organism>
<dbReference type="Pfam" id="PF00149">
    <property type="entry name" value="Metallophos"/>
    <property type="match status" value="1"/>
</dbReference>
<dbReference type="EMBL" id="JARBJD010000329">
    <property type="protein sequence ID" value="KAK2943766.1"/>
    <property type="molecule type" value="Genomic_DNA"/>
</dbReference>
<comment type="caution">
    <text evidence="3">The sequence shown here is derived from an EMBL/GenBank/DDBJ whole genome shotgun (WGS) entry which is preliminary data.</text>
</comment>
<keyword evidence="1" id="KW-0472">Membrane</keyword>
<feature type="domain" description="Calcineurin-like phosphoesterase" evidence="2">
    <location>
        <begin position="156"/>
        <end position="371"/>
    </location>
</feature>
<feature type="transmembrane region" description="Helical" evidence="1">
    <location>
        <begin position="80"/>
        <end position="100"/>
    </location>
</feature>
<keyword evidence="1" id="KW-1133">Transmembrane helix</keyword>
<dbReference type="Proteomes" id="UP001281761">
    <property type="component" value="Unassembled WGS sequence"/>
</dbReference>
<dbReference type="Gene3D" id="3.60.21.10">
    <property type="match status" value="1"/>
</dbReference>
<feature type="transmembrane region" description="Helical" evidence="1">
    <location>
        <begin position="120"/>
        <end position="139"/>
    </location>
</feature>
<keyword evidence="4" id="KW-1185">Reference proteome</keyword>
<gene>
    <name evidence="3" type="ORF">BLNAU_21304</name>
</gene>
<evidence type="ECO:0000256" key="1">
    <source>
        <dbReference type="SAM" id="Phobius"/>
    </source>
</evidence>
<accession>A0ABQ9WZD4</accession>